<evidence type="ECO:0000313" key="2">
    <source>
        <dbReference type="Proteomes" id="UP001470230"/>
    </source>
</evidence>
<protein>
    <submittedName>
        <fullName evidence="1">Uncharacterized protein</fullName>
    </submittedName>
</protein>
<proteinExistence type="predicted"/>
<name>A0ABR2KZU3_9EUKA</name>
<comment type="caution">
    <text evidence="1">The sequence shown here is derived from an EMBL/GenBank/DDBJ whole genome shotgun (WGS) entry which is preliminary data.</text>
</comment>
<organism evidence="1 2">
    <name type="scientific">Tritrichomonas musculus</name>
    <dbReference type="NCBI Taxonomy" id="1915356"/>
    <lineage>
        <taxon>Eukaryota</taxon>
        <taxon>Metamonada</taxon>
        <taxon>Parabasalia</taxon>
        <taxon>Tritrichomonadida</taxon>
        <taxon>Tritrichomonadidae</taxon>
        <taxon>Tritrichomonas</taxon>
    </lineage>
</organism>
<keyword evidence="2" id="KW-1185">Reference proteome</keyword>
<accession>A0ABR2KZU3</accession>
<reference evidence="1 2" key="1">
    <citation type="submission" date="2024-04" db="EMBL/GenBank/DDBJ databases">
        <title>Tritrichomonas musculus Genome.</title>
        <authorList>
            <person name="Alves-Ferreira E."/>
            <person name="Grigg M."/>
            <person name="Lorenzi H."/>
            <person name="Galac M."/>
        </authorList>
    </citation>
    <scope>NUCLEOTIDE SEQUENCE [LARGE SCALE GENOMIC DNA]</scope>
    <source>
        <strain evidence="1 2">EAF2021</strain>
    </source>
</reference>
<dbReference type="Proteomes" id="UP001470230">
    <property type="component" value="Unassembled WGS sequence"/>
</dbReference>
<evidence type="ECO:0000313" key="1">
    <source>
        <dbReference type="EMBL" id="KAK8896634.1"/>
    </source>
</evidence>
<sequence>MSDSTQHSLMAKEIQEIVNLCKQSPSKLEVGIVNLHSLYKAMKGFELAPKAYISLFDSNNNKSSTKSQAIESSKKAKTKINSEKYPVLLKLGQIYGRVLKSTEMKELAIIISKKSGLYLNRDQKRNKAQLLDWFSDNWDIIEPIIRQNSLENINFGQT</sequence>
<dbReference type="EMBL" id="JAPFFF010000002">
    <property type="protein sequence ID" value="KAK8896634.1"/>
    <property type="molecule type" value="Genomic_DNA"/>
</dbReference>
<gene>
    <name evidence="1" type="ORF">M9Y10_014546</name>
</gene>